<dbReference type="Proteomes" id="UP001138540">
    <property type="component" value="Unassembled WGS sequence"/>
</dbReference>
<name>A0ABR6NH87_9SPHN</name>
<keyword evidence="2" id="KW-1185">Reference proteome</keyword>
<evidence type="ECO:0000313" key="1">
    <source>
        <dbReference type="EMBL" id="MBB5986639.1"/>
    </source>
</evidence>
<organism evidence="1 2">
    <name type="scientific">Sphingobium lignivorans</name>
    <dbReference type="NCBI Taxonomy" id="2735886"/>
    <lineage>
        <taxon>Bacteria</taxon>
        <taxon>Pseudomonadati</taxon>
        <taxon>Pseudomonadota</taxon>
        <taxon>Alphaproteobacteria</taxon>
        <taxon>Sphingomonadales</taxon>
        <taxon>Sphingomonadaceae</taxon>
        <taxon>Sphingobium</taxon>
    </lineage>
</organism>
<accession>A0ABR6NH87</accession>
<sequence>MKTGSLGYGKFLLPLRLTCTGSSRSRILLIELGDDMKKRRTALLTISLICSVGSAEAEPGLATPFKIAKLFPREHAVDLITDQPISSPMRCSRNDAVRIVLTAANYAVIASTLMTAFASDKTVTVWLDSCDTDGVGKLTAASVER</sequence>
<protein>
    <submittedName>
        <fullName evidence="1">Uncharacterized protein</fullName>
    </submittedName>
</protein>
<gene>
    <name evidence="1" type="ORF">HNP60_002613</name>
</gene>
<dbReference type="RefSeq" id="WP_184154370.1">
    <property type="nucleotide sequence ID" value="NZ_JACHKA010000001.1"/>
</dbReference>
<evidence type="ECO:0000313" key="2">
    <source>
        <dbReference type="Proteomes" id="UP001138540"/>
    </source>
</evidence>
<reference evidence="1 2" key="1">
    <citation type="submission" date="2020-08" db="EMBL/GenBank/DDBJ databases">
        <title>Exploring microbial biodiversity for novel pathways involved in the catabolism of aromatic compounds derived from lignin.</title>
        <authorList>
            <person name="Elkins J."/>
        </authorList>
    </citation>
    <scope>NUCLEOTIDE SEQUENCE [LARGE SCALE GENOMIC DNA]</scope>
    <source>
        <strain evidence="1 2">B1D3A</strain>
    </source>
</reference>
<comment type="caution">
    <text evidence="1">The sequence shown here is derived from an EMBL/GenBank/DDBJ whole genome shotgun (WGS) entry which is preliminary data.</text>
</comment>
<proteinExistence type="predicted"/>
<dbReference type="EMBL" id="JACHKA010000001">
    <property type="protein sequence ID" value="MBB5986639.1"/>
    <property type="molecule type" value="Genomic_DNA"/>
</dbReference>